<dbReference type="EMBL" id="NNAY01007296">
    <property type="protein sequence ID" value="OXU16332.1"/>
    <property type="molecule type" value="Genomic_DNA"/>
</dbReference>
<evidence type="ECO:0000313" key="2">
    <source>
        <dbReference type="EMBL" id="OXU16332.1"/>
    </source>
</evidence>
<reference evidence="2 3" key="1">
    <citation type="journal article" date="2017" name="Curr. Biol.">
        <title>The Evolution of Venom by Co-option of Single-Copy Genes.</title>
        <authorList>
            <person name="Martinson E.O."/>
            <person name="Mrinalini"/>
            <person name="Kelkar Y.D."/>
            <person name="Chang C.H."/>
            <person name="Werren J.H."/>
        </authorList>
    </citation>
    <scope>NUCLEOTIDE SEQUENCE [LARGE SCALE GENOMIC DNA]</scope>
    <source>
        <strain evidence="2 3">Alberta</strain>
        <tissue evidence="2">Whole body</tissue>
    </source>
</reference>
<keyword evidence="3" id="KW-1185">Reference proteome</keyword>
<dbReference type="AlphaFoldDB" id="A0A232EDB3"/>
<sequence>MLEGHTFNTLEDLKKHLKDSLAPNESYGYYLNEIQSATIRQFYGRLNALINSAVTVVKEGLTAAQAAVDQGPHLELLTLESFVNGLPDGWRTGLVDSAPQTLQAPTTSPTIMRKQE</sequence>
<gene>
    <name evidence="2" type="ORF">TSAR_011835</name>
</gene>
<name>A0A232EDB3_9HYME</name>
<proteinExistence type="predicted"/>
<feature type="region of interest" description="Disordered" evidence="1">
    <location>
        <begin position="94"/>
        <end position="116"/>
    </location>
</feature>
<evidence type="ECO:0000313" key="3">
    <source>
        <dbReference type="Proteomes" id="UP000215335"/>
    </source>
</evidence>
<organism evidence="2 3">
    <name type="scientific">Trichomalopsis sarcophagae</name>
    <dbReference type="NCBI Taxonomy" id="543379"/>
    <lineage>
        <taxon>Eukaryota</taxon>
        <taxon>Metazoa</taxon>
        <taxon>Ecdysozoa</taxon>
        <taxon>Arthropoda</taxon>
        <taxon>Hexapoda</taxon>
        <taxon>Insecta</taxon>
        <taxon>Pterygota</taxon>
        <taxon>Neoptera</taxon>
        <taxon>Endopterygota</taxon>
        <taxon>Hymenoptera</taxon>
        <taxon>Apocrita</taxon>
        <taxon>Proctotrupomorpha</taxon>
        <taxon>Chalcidoidea</taxon>
        <taxon>Pteromalidae</taxon>
        <taxon>Pteromalinae</taxon>
        <taxon>Trichomalopsis</taxon>
    </lineage>
</organism>
<accession>A0A232EDB3</accession>
<comment type="caution">
    <text evidence="2">The sequence shown here is derived from an EMBL/GenBank/DDBJ whole genome shotgun (WGS) entry which is preliminary data.</text>
</comment>
<dbReference type="Proteomes" id="UP000215335">
    <property type="component" value="Unassembled WGS sequence"/>
</dbReference>
<evidence type="ECO:0000256" key="1">
    <source>
        <dbReference type="SAM" id="MobiDB-lite"/>
    </source>
</evidence>
<dbReference type="OrthoDB" id="7701400at2759"/>
<protein>
    <submittedName>
        <fullName evidence="2">Uncharacterized protein</fullName>
    </submittedName>
</protein>
<feature type="compositionally biased region" description="Polar residues" evidence="1">
    <location>
        <begin position="98"/>
        <end position="110"/>
    </location>
</feature>